<protein>
    <submittedName>
        <fullName evidence="1">Uncharacterized protein</fullName>
    </submittedName>
</protein>
<dbReference type="Proteomes" id="UP000298030">
    <property type="component" value="Unassembled WGS sequence"/>
</dbReference>
<comment type="caution">
    <text evidence="1">The sequence shown here is derived from an EMBL/GenBank/DDBJ whole genome shotgun (WGS) entry which is preliminary data.</text>
</comment>
<evidence type="ECO:0000313" key="2">
    <source>
        <dbReference type="Proteomes" id="UP000298030"/>
    </source>
</evidence>
<sequence length="631" mass="71914">MEIHWVGAQSIIDEELAHLQAVFIKQTRELRQRRNALTPIYRLPPELLSRIYFATLTQNQEKKHRSRLNPAARIHKGRRNGVDNYEFSSWPQTRKPDVLPLCHVSQYWRSVALSSPELWNHIQVDLRMKPELLDFMRTSARKLPLILDLDADNGVPPWSHFDSRLILSDILGAGAGQLKSLAFCCDSGVISRDVLGGVMAPHWTPAPAQQLESLEIIIDEEVEDFVSKMFSMGTPNLRYLDVRGTALPWTSPLFESSHLTHTTLHNIPHLDSSTLDQFLNFLRRATQLVSLYLCLPRQKNLALHDDDVPSTRFKLPPIDTLQLVSEYFAPLSIVMKSIEVEDVDTLEVSCGEATHNLRPICDFSAPLEPLDSLEIGYQPSGITKGYTICCDQEFVTFDGDGFEIDLDIWRDEVPWIAMNTGRQFPFPPAESSLYRVPWVLSSLQLISIGNMGKAGIPQRFWEELANLPTLRVVRLKWARIAIVQGFSRSMVMSMKRSTASPSASSATFALQQDEEIKDCVSHPYPALRAVTFDSMDEAVKECRSDSVEFGYRVNSPPWRDMHPTELYLKIVLSNFRAWAEYGNRKLDELRFSREGSGGEDPKLEEVNKAVVWSLRRVAKHVRLGERRYVDK</sequence>
<accession>A0A4Y7SJG1</accession>
<gene>
    <name evidence="1" type="ORF">FA13DRAFT_1819203</name>
</gene>
<keyword evidence="2" id="KW-1185">Reference proteome</keyword>
<evidence type="ECO:0000313" key="1">
    <source>
        <dbReference type="EMBL" id="TEB21993.1"/>
    </source>
</evidence>
<name>A0A4Y7SJG1_COPMI</name>
<dbReference type="OrthoDB" id="3156934at2759"/>
<proteinExistence type="predicted"/>
<reference evidence="1 2" key="1">
    <citation type="journal article" date="2019" name="Nat. Ecol. Evol.">
        <title>Megaphylogeny resolves global patterns of mushroom evolution.</title>
        <authorList>
            <person name="Varga T."/>
            <person name="Krizsan K."/>
            <person name="Foldi C."/>
            <person name="Dima B."/>
            <person name="Sanchez-Garcia M."/>
            <person name="Sanchez-Ramirez S."/>
            <person name="Szollosi G.J."/>
            <person name="Szarkandi J.G."/>
            <person name="Papp V."/>
            <person name="Albert L."/>
            <person name="Andreopoulos W."/>
            <person name="Angelini C."/>
            <person name="Antonin V."/>
            <person name="Barry K.W."/>
            <person name="Bougher N.L."/>
            <person name="Buchanan P."/>
            <person name="Buyck B."/>
            <person name="Bense V."/>
            <person name="Catcheside P."/>
            <person name="Chovatia M."/>
            <person name="Cooper J."/>
            <person name="Damon W."/>
            <person name="Desjardin D."/>
            <person name="Finy P."/>
            <person name="Geml J."/>
            <person name="Haridas S."/>
            <person name="Hughes K."/>
            <person name="Justo A."/>
            <person name="Karasinski D."/>
            <person name="Kautmanova I."/>
            <person name="Kiss B."/>
            <person name="Kocsube S."/>
            <person name="Kotiranta H."/>
            <person name="LaButti K.M."/>
            <person name="Lechner B.E."/>
            <person name="Liimatainen K."/>
            <person name="Lipzen A."/>
            <person name="Lukacs Z."/>
            <person name="Mihaltcheva S."/>
            <person name="Morgado L.N."/>
            <person name="Niskanen T."/>
            <person name="Noordeloos M.E."/>
            <person name="Ohm R.A."/>
            <person name="Ortiz-Santana B."/>
            <person name="Ovrebo C."/>
            <person name="Racz N."/>
            <person name="Riley R."/>
            <person name="Savchenko A."/>
            <person name="Shiryaev A."/>
            <person name="Soop K."/>
            <person name="Spirin V."/>
            <person name="Szebenyi C."/>
            <person name="Tomsovsky M."/>
            <person name="Tulloss R.E."/>
            <person name="Uehling J."/>
            <person name="Grigoriev I.V."/>
            <person name="Vagvolgyi C."/>
            <person name="Papp T."/>
            <person name="Martin F.M."/>
            <person name="Miettinen O."/>
            <person name="Hibbett D.S."/>
            <person name="Nagy L.G."/>
        </authorList>
    </citation>
    <scope>NUCLEOTIDE SEQUENCE [LARGE SCALE GENOMIC DNA]</scope>
    <source>
        <strain evidence="1 2">FP101781</strain>
    </source>
</reference>
<organism evidence="1 2">
    <name type="scientific">Coprinellus micaceus</name>
    <name type="common">Glistening ink-cap mushroom</name>
    <name type="synonym">Coprinus micaceus</name>
    <dbReference type="NCBI Taxonomy" id="71717"/>
    <lineage>
        <taxon>Eukaryota</taxon>
        <taxon>Fungi</taxon>
        <taxon>Dikarya</taxon>
        <taxon>Basidiomycota</taxon>
        <taxon>Agaricomycotina</taxon>
        <taxon>Agaricomycetes</taxon>
        <taxon>Agaricomycetidae</taxon>
        <taxon>Agaricales</taxon>
        <taxon>Agaricineae</taxon>
        <taxon>Psathyrellaceae</taxon>
        <taxon>Coprinellus</taxon>
    </lineage>
</organism>
<dbReference type="AlphaFoldDB" id="A0A4Y7SJG1"/>
<dbReference type="STRING" id="71717.A0A4Y7SJG1"/>
<dbReference type="EMBL" id="QPFP01000099">
    <property type="protein sequence ID" value="TEB21993.1"/>
    <property type="molecule type" value="Genomic_DNA"/>
</dbReference>